<dbReference type="EMBL" id="JAHESF010000001">
    <property type="protein sequence ID" value="MBT1695242.1"/>
    <property type="molecule type" value="Genomic_DNA"/>
</dbReference>
<keyword evidence="3" id="KW-0808">Transferase</keyword>
<evidence type="ECO:0000256" key="5">
    <source>
        <dbReference type="PROSITE-ProRule" id="PRU00339"/>
    </source>
</evidence>
<dbReference type="Pfam" id="PF13424">
    <property type="entry name" value="TPR_12"/>
    <property type="match status" value="2"/>
</dbReference>
<evidence type="ECO:0000256" key="7">
    <source>
        <dbReference type="SAM" id="Phobius"/>
    </source>
</evidence>
<keyword evidence="8" id="KW-0732">Signal</keyword>
<gene>
    <name evidence="10" type="ORF">KK083_00050</name>
</gene>
<feature type="repeat" description="TPR" evidence="5">
    <location>
        <begin position="399"/>
        <end position="432"/>
    </location>
</feature>
<feature type="repeat" description="TPR" evidence="5">
    <location>
        <begin position="81"/>
        <end position="114"/>
    </location>
</feature>
<evidence type="ECO:0000256" key="2">
    <source>
        <dbReference type="ARBA" id="ARBA00012438"/>
    </source>
</evidence>
<dbReference type="PROSITE" id="PS50109">
    <property type="entry name" value="HIS_KIN"/>
    <property type="match status" value="1"/>
</dbReference>
<feature type="coiled-coil region" evidence="6">
    <location>
        <begin position="530"/>
        <end position="557"/>
    </location>
</feature>
<dbReference type="PRINTS" id="PR00344">
    <property type="entry name" value="BCTRLSENSOR"/>
</dbReference>
<feature type="transmembrane region" description="Helical" evidence="7">
    <location>
        <begin position="563"/>
        <end position="585"/>
    </location>
</feature>
<dbReference type="InterPro" id="IPR011990">
    <property type="entry name" value="TPR-like_helical_dom_sf"/>
</dbReference>
<evidence type="ECO:0000256" key="8">
    <source>
        <dbReference type="SAM" id="SignalP"/>
    </source>
</evidence>
<dbReference type="EC" id="2.7.13.3" evidence="2"/>
<reference evidence="10 11" key="1">
    <citation type="submission" date="2021-05" db="EMBL/GenBank/DDBJ databases">
        <title>A Polyphasic approach of four new species of the genus Ohtaekwangia: Ohtaekwangia histidinii sp. nov., Ohtaekwangia cretensis sp. nov., Ohtaekwangia indiensis sp. nov., Ohtaekwangia reichenbachii sp. nov. from diverse environment.</title>
        <authorList>
            <person name="Octaviana S."/>
        </authorList>
    </citation>
    <scope>NUCLEOTIDE SEQUENCE [LARGE SCALE GENOMIC DNA]</scope>
    <source>
        <strain evidence="10 11">PWU4</strain>
    </source>
</reference>
<keyword evidence="7" id="KW-1133">Transmembrane helix</keyword>
<dbReference type="InterPro" id="IPR004358">
    <property type="entry name" value="Sig_transdc_His_kin-like_C"/>
</dbReference>
<feature type="domain" description="Histidine kinase" evidence="9">
    <location>
        <begin position="648"/>
        <end position="858"/>
    </location>
</feature>
<feature type="chain" id="PRO_5042864768" description="histidine kinase" evidence="8">
    <location>
        <begin position="23"/>
        <end position="865"/>
    </location>
</feature>
<comment type="catalytic activity">
    <reaction evidence="1">
        <text>ATP + protein L-histidine = ADP + protein N-phospho-L-histidine.</text>
        <dbReference type="EC" id="2.7.13.3"/>
    </reaction>
</comment>
<feature type="transmembrane region" description="Helical" evidence="7">
    <location>
        <begin position="838"/>
        <end position="858"/>
    </location>
</feature>
<dbReference type="SMART" id="SM00028">
    <property type="entry name" value="TPR"/>
    <property type="match status" value="9"/>
</dbReference>
<dbReference type="Proteomes" id="UP001319200">
    <property type="component" value="Unassembled WGS sequence"/>
</dbReference>
<dbReference type="AlphaFoldDB" id="A0AAP2GLY4"/>
<keyword evidence="7" id="KW-0472">Membrane</keyword>
<evidence type="ECO:0000256" key="3">
    <source>
        <dbReference type="ARBA" id="ARBA00022679"/>
    </source>
</evidence>
<feature type="repeat" description="TPR" evidence="5">
    <location>
        <begin position="359"/>
        <end position="392"/>
    </location>
</feature>
<feature type="signal peptide" evidence="8">
    <location>
        <begin position="1"/>
        <end position="22"/>
    </location>
</feature>
<dbReference type="Pfam" id="PF02518">
    <property type="entry name" value="HATPase_c"/>
    <property type="match status" value="1"/>
</dbReference>
<evidence type="ECO:0000256" key="6">
    <source>
        <dbReference type="SAM" id="Coils"/>
    </source>
</evidence>
<keyword evidence="4" id="KW-0418">Kinase</keyword>
<dbReference type="PROSITE" id="PS50005">
    <property type="entry name" value="TPR"/>
    <property type="match status" value="4"/>
</dbReference>
<dbReference type="Gene3D" id="3.30.565.10">
    <property type="entry name" value="Histidine kinase-like ATPase, C-terminal domain"/>
    <property type="match status" value="1"/>
</dbReference>
<evidence type="ECO:0000313" key="10">
    <source>
        <dbReference type="EMBL" id="MBT1695242.1"/>
    </source>
</evidence>
<protein>
    <recommendedName>
        <fullName evidence="2">histidine kinase</fullName>
        <ecNumber evidence="2">2.7.13.3</ecNumber>
    </recommendedName>
</protein>
<evidence type="ECO:0000313" key="11">
    <source>
        <dbReference type="Proteomes" id="UP001319200"/>
    </source>
</evidence>
<comment type="caution">
    <text evidence="10">The sequence shown here is derived from an EMBL/GenBank/DDBJ whole genome shotgun (WGS) entry which is preliminary data.</text>
</comment>
<dbReference type="PANTHER" id="PTHR42878">
    <property type="entry name" value="TWO-COMPONENT HISTIDINE KINASE"/>
    <property type="match status" value="1"/>
</dbReference>
<dbReference type="InterPro" id="IPR036097">
    <property type="entry name" value="HisK_dim/P_sf"/>
</dbReference>
<evidence type="ECO:0000256" key="4">
    <source>
        <dbReference type="ARBA" id="ARBA00022777"/>
    </source>
</evidence>
<keyword evidence="5" id="KW-0802">TPR repeat</keyword>
<organism evidence="10 11">
    <name type="scientific">Chryseosolibacter histidini</name>
    <dbReference type="NCBI Taxonomy" id="2782349"/>
    <lineage>
        <taxon>Bacteria</taxon>
        <taxon>Pseudomonadati</taxon>
        <taxon>Bacteroidota</taxon>
        <taxon>Cytophagia</taxon>
        <taxon>Cytophagales</taxon>
        <taxon>Chryseotaleaceae</taxon>
        <taxon>Chryseosolibacter</taxon>
    </lineage>
</organism>
<evidence type="ECO:0000256" key="1">
    <source>
        <dbReference type="ARBA" id="ARBA00000085"/>
    </source>
</evidence>
<dbReference type="GO" id="GO:0030295">
    <property type="term" value="F:protein kinase activator activity"/>
    <property type="evidence" value="ECO:0007669"/>
    <property type="project" value="TreeGrafter"/>
</dbReference>
<dbReference type="GO" id="GO:0007234">
    <property type="term" value="P:osmosensory signaling via phosphorelay pathway"/>
    <property type="evidence" value="ECO:0007669"/>
    <property type="project" value="TreeGrafter"/>
</dbReference>
<keyword evidence="7" id="KW-0812">Transmembrane</keyword>
<keyword evidence="11" id="KW-1185">Reference proteome</keyword>
<dbReference type="InterPro" id="IPR019734">
    <property type="entry name" value="TPR_rpt"/>
</dbReference>
<accession>A0AAP2GLY4</accession>
<feature type="coiled-coil region" evidence="6">
    <location>
        <begin position="586"/>
        <end position="641"/>
    </location>
</feature>
<feature type="repeat" description="TPR" evidence="5">
    <location>
        <begin position="279"/>
        <end position="312"/>
    </location>
</feature>
<sequence>MLRLFFVLALFYVQALPVFGQANPVDSLSKALEDTRNKRERVDILNELSFRTNNTEPAKSLDYATRAYQEAYEIKYSRGIQAALSLQGYYYYQKGEHTQALEYLRRSSAVTPADYEFQAYNLIITGNVFRATATYDSARQCYQRSISLLNGKNAPRYLAIGYKNLGKLCVLEWKLSEAREALQRALQVYESMNNRYGIADTWFALSDVSKNEAKFAEAREYVNKGCQYATELNNDYLKIYCLSNEADVHYKLGDYTRALKIFFEALELLKARDLPMMEADLYSSVGDAYEALGQNDMALKYFLEALKITERTGMRHETGKLYSNMAWIYKNQMNFRLAHDYIRRSLELRKAIGDAHGISNCYNVLGVIYMQEKKYKESTVALEQALEIRKRIGHREGVSASLFNIAIVYEEQKQYQKALAVQTEALTLDEAIGNKFSLGISYNGMGNLLIKLRNFPAAAQSLKQAGKLALETGSRTLLMNNNFYWSQYFEATKDPARALQYYKKFASLNDSIYNDMSAQKLAELQALYQIEKKDQEIKSLNLQRQRHENEIELQRSQLNQQSIIIISAICGIVTLSLLAIVVYRYNRRLTKAHREITEQKEEIQSQSEELIEANQTIAEINRKLEEKIETRTVELSQAYKELDTFFYRSSHDFRRPLTTFLGLSEVAKITVKDSNALELFDKVKETATNLDKMLVKLQSISDVGSQQLVYKEVMIKEIFDTVCDGFRSELQRKNIRVSSEIRLTDKFISYPAMIRIIIENLVENAIHFSGTDSPFIKLRASQTRDYITIDLQDNGQGIAKEYQDQVFDMYYRANERSKGNGLGLYIVKKAVEKLDGSISLSSIPLIGSTFTIMLPMAYEARKFKV</sequence>
<dbReference type="SUPFAM" id="SSF48452">
    <property type="entry name" value="TPR-like"/>
    <property type="match status" value="3"/>
</dbReference>
<dbReference type="Gene3D" id="1.10.287.130">
    <property type="match status" value="1"/>
</dbReference>
<dbReference type="GO" id="GO:0000155">
    <property type="term" value="F:phosphorelay sensor kinase activity"/>
    <property type="evidence" value="ECO:0007669"/>
    <property type="project" value="InterPro"/>
</dbReference>
<dbReference type="SMART" id="SM00387">
    <property type="entry name" value="HATPase_c"/>
    <property type="match status" value="1"/>
</dbReference>
<dbReference type="Gene3D" id="1.25.40.10">
    <property type="entry name" value="Tetratricopeptide repeat domain"/>
    <property type="match status" value="3"/>
</dbReference>
<dbReference type="InterPro" id="IPR050351">
    <property type="entry name" value="BphY/WalK/GraS-like"/>
</dbReference>
<name>A0AAP2GLY4_9BACT</name>
<dbReference type="SUPFAM" id="SSF47384">
    <property type="entry name" value="Homodimeric domain of signal transducing histidine kinase"/>
    <property type="match status" value="1"/>
</dbReference>
<dbReference type="SUPFAM" id="SSF55874">
    <property type="entry name" value="ATPase domain of HSP90 chaperone/DNA topoisomerase II/histidine kinase"/>
    <property type="match status" value="1"/>
</dbReference>
<dbReference type="InterPro" id="IPR036890">
    <property type="entry name" value="HATPase_C_sf"/>
</dbReference>
<dbReference type="InterPro" id="IPR003594">
    <property type="entry name" value="HATPase_dom"/>
</dbReference>
<proteinExistence type="predicted"/>
<dbReference type="RefSeq" id="WP_254158688.1">
    <property type="nucleotide sequence ID" value="NZ_JAHESF010000001.1"/>
</dbReference>
<dbReference type="InterPro" id="IPR005467">
    <property type="entry name" value="His_kinase_dom"/>
</dbReference>
<dbReference type="PANTHER" id="PTHR42878:SF15">
    <property type="entry name" value="BACTERIOPHYTOCHROME"/>
    <property type="match status" value="1"/>
</dbReference>
<dbReference type="GO" id="GO:0000156">
    <property type="term" value="F:phosphorelay response regulator activity"/>
    <property type="evidence" value="ECO:0007669"/>
    <property type="project" value="TreeGrafter"/>
</dbReference>
<evidence type="ECO:0000259" key="9">
    <source>
        <dbReference type="PROSITE" id="PS50109"/>
    </source>
</evidence>
<keyword evidence="6" id="KW-0175">Coiled coil</keyword>